<sequence length="181" mass="18892">MKRVTAGDGGGGGGGGGGDGNGDGDGDERCRKGTRCFLCCHPILEGKQGKVNEASRSFSGLPVCISALEEVLDQVKQSLRSCRATEPDIQHLFHAFSITASAQSLDKSHQVQTSPPRSTAKKQRLSGITLLLQPLQPPTSANTLTKNTKNTKSEAARGTSSSPCDRIPTSLLFCPAQPGSA</sequence>
<feature type="compositionally biased region" description="Gly residues" evidence="1">
    <location>
        <begin position="7"/>
        <end position="23"/>
    </location>
</feature>
<organism evidence="2 3">
    <name type="scientific">Colletotrichum orbiculare (strain 104-T / ATCC 96160 / CBS 514.97 / LARS 414 / MAFF 240422)</name>
    <name type="common">Cucumber anthracnose fungus</name>
    <name type="synonym">Colletotrichum lagenarium</name>
    <dbReference type="NCBI Taxonomy" id="1213857"/>
    <lineage>
        <taxon>Eukaryota</taxon>
        <taxon>Fungi</taxon>
        <taxon>Dikarya</taxon>
        <taxon>Ascomycota</taxon>
        <taxon>Pezizomycotina</taxon>
        <taxon>Sordariomycetes</taxon>
        <taxon>Hypocreomycetidae</taxon>
        <taxon>Glomerellales</taxon>
        <taxon>Glomerellaceae</taxon>
        <taxon>Colletotrichum</taxon>
        <taxon>Colletotrichum orbiculare species complex</taxon>
    </lineage>
</organism>
<dbReference type="AlphaFoldDB" id="A0A484FK16"/>
<evidence type="ECO:0000313" key="3">
    <source>
        <dbReference type="Proteomes" id="UP000014480"/>
    </source>
</evidence>
<reference evidence="3" key="2">
    <citation type="journal article" date="2019" name="Mol. Plant Microbe Interact.">
        <title>Genome sequence resources for four phytopathogenic fungi from the Colletotrichum orbiculare species complex.</title>
        <authorList>
            <person name="Gan P."/>
            <person name="Tsushima A."/>
            <person name="Narusaka M."/>
            <person name="Narusaka Y."/>
            <person name="Takano Y."/>
            <person name="Kubo Y."/>
            <person name="Shirasu K."/>
        </authorList>
    </citation>
    <scope>GENOME REANNOTATION</scope>
    <source>
        <strain evidence="3">104-T / ATCC 96160 / CBS 514.97 / LARS 414 / MAFF 240422</strain>
    </source>
</reference>
<reference evidence="3" key="1">
    <citation type="journal article" date="2013" name="New Phytol.">
        <title>Comparative genomic and transcriptomic analyses reveal the hemibiotrophic stage shift of Colletotrichum fungi.</title>
        <authorList>
            <person name="Gan P."/>
            <person name="Ikeda K."/>
            <person name="Irieda H."/>
            <person name="Narusaka M."/>
            <person name="O'Connell R.J."/>
            <person name="Narusaka Y."/>
            <person name="Takano Y."/>
            <person name="Kubo Y."/>
            <person name="Shirasu K."/>
        </authorList>
    </citation>
    <scope>NUCLEOTIDE SEQUENCE [LARGE SCALE GENOMIC DNA]</scope>
    <source>
        <strain evidence="3">104-T / ATCC 96160 / CBS 514.97 / LARS 414 / MAFF 240422</strain>
    </source>
</reference>
<protein>
    <submittedName>
        <fullName evidence="2">Uncharacterized protein</fullName>
    </submittedName>
</protein>
<feature type="region of interest" description="Disordered" evidence="1">
    <location>
        <begin position="135"/>
        <end position="164"/>
    </location>
</feature>
<evidence type="ECO:0000313" key="2">
    <source>
        <dbReference type="EMBL" id="TDZ18011.1"/>
    </source>
</evidence>
<keyword evidence="3" id="KW-1185">Reference proteome</keyword>
<feature type="region of interest" description="Disordered" evidence="1">
    <location>
        <begin position="1"/>
        <end position="26"/>
    </location>
</feature>
<dbReference type="Proteomes" id="UP000014480">
    <property type="component" value="Unassembled WGS sequence"/>
</dbReference>
<evidence type="ECO:0000256" key="1">
    <source>
        <dbReference type="SAM" id="MobiDB-lite"/>
    </source>
</evidence>
<dbReference type="EMBL" id="AMCV02000025">
    <property type="protein sequence ID" value="TDZ18011.1"/>
    <property type="molecule type" value="Genomic_DNA"/>
</dbReference>
<name>A0A484FK16_COLOR</name>
<gene>
    <name evidence="2" type="ORF">Cob_v008798</name>
</gene>
<proteinExistence type="predicted"/>
<comment type="caution">
    <text evidence="2">The sequence shown here is derived from an EMBL/GenBank/DDBJ whole genome shotgun (WGS) entry which is preliminary data.</text>
</comment>
<accession>A0A484FK16</accession>